<evidence type="ECO:0000313" key="2">
    <source>
        <dbReference type="Proteomes" id="UP000015920"/>
    </source>
</evidence>
<dbReference type="KEGG" id="hpys:HPSA20_0538"/>
<dbReference type="AlphaFoldDB" id="T1U8Q6"/>
<sequence>MHSLVLWLYEAHFIHAWLFPINDFSRLDFMNTRYSLSY</sequence>
<evidence type="ECO:0000313" key="1">
    <source>
        <dbReference type="EMBL" id="AGT73776.1"/>
    </source>
</evidence>
<gene>
    <name evidence="1" type="ORF">HPSA20_0538</name>
</gene>
<dbReference type="HOGENOM" id="CLU_219735_0_0_7"/>
<reference evidence="1 2" key="1">
    <citation type="journal article" date="2013" name="Genome Announc.">
        <title>Genome Sequences of Three hpAfrica2 Strains of Helicobacter pylori.</title>
        <authorList>
            <person name="Duncan S.S."/>
            <person name="Bertoli M.T."/>
            <person name="Kersulyte D."/>
            <person name="Valk P.L."/>
            <person name="Tamma S."/>
            <person name="Segal I."/>
            <person name="McClain M.S."/>
            <person name="Cover T.L."/>
            <person name="Berg D.E."/>
        </authorList>
    </citation>
    <scope>NUCLEOTIDE SEQUENCE [LARGE SCALE GENOMIC DNA]</scope>
    <source>
        <strain evidence="1">SouthAfrica20</strain>
    </source>
</reference>
<organism evidence="1 2">
    <name type="scientific">Helicobacter pylori SouthAfrica20</name>
    <dbReference type="NCBI Taxonomy" id="1352356"/>
    <lineage>
        <taxon>Bacteria</taxon>
        <taxon>Pseudomonadati</taxon>
        <taxon>Campylobacterota</taxon>
        <taxon>Epsilonproteobacteria</taxon>
        <taxon>Campylobacterales</taxon>
        <taxon>Helicobacteraceae</taxon>
        <taxon>Helicobacter</taxon>
    </lineage>
</organism>
<proteinExistence type="predicted"/>
<dbReference type="EMBL" id="CP006691">
    <property type="protein sequence ID" value="AGT73776.1"/>
    <property type="molecule type" value="Genomic_DNA"/>
</dbReference>
<protein>
    <submittedName>
        <fullName evidence="1">Uncharacterized protein</fullName>
    </submittedName>
</protein>
<name>T1U8Q6_HELPX</name>
<dbReference type="Proteomes" id="UP000015920">
    <property type="component" value="Chromosome"/>
</dbReference>
<dbReference type="PATRIC" id="fig|1352356.3.peg.524"/>
<accession>T1U8Q6</accession>